<evidence type="ECO:0000259" key="5">
    <source>
        <dbReference type="Pfam" id="PF23110"/>
    </source>
</evidence>
<dbReference type="Proteomes" id="UP000887566">
    <property type="component" value="Unplaced"/>
</dbReference>
<feature type="compositionally biased region" description="Basic residues" evidence="4">
    <location>
        <begin position="100"/>
        <end position="112"/>
    </location>
</feature>
<keyword evidence="2" id="KW-1003">Cell membrane</keyword>
<feature type="domain" description="KCTD8/12/16 H1" evidence="5">
    <location>
        <begin position="143"/>
        <end position="211"/>
    </location>
</feature>
<comment type="subcellular location">
    <subcellularLocation>
        <location evidence="1">Cell membrane</location>
    </subcellularLocation>
</comment>
<feature type="compositionally biased region" description="Low complexity" evidence="4">
    <location>
        <begin position="166"/>
        <end position="175"/>
    </location>
</feature>
<organism evidence="6 7">
    <name type="scientific">Plectus sambesii</name>
    <dbReference type="NCBI Taxonomy" id="2011161"/>
    <lineage>
        <taxon>Eukaryota</taxon>
        <taxon>Metazoa</taxon>
        <taxon>Ecdysozoa</taxon>
        <taxon>Nematoda</taxon>
        <taxon>Chromadorea</taxon>
        <taxon>Plectida</taxon>
        <taxon>Plectina</taxon>
        <taxon>Plectoidea</taxon>
        <taxon>Plectidae</taxon>
        <taxon>Plectus</taxon>
    </lineage>
</organism>
<feature type="compositionally biased region" description="Gly residues" evidence="4">
    <location>
        <begin position="57"/>
        <end position="66"/>
    </location>
</feature>
<accession>A0A914WNQ1</accession>
<name>A0A914WNQ1_9BILA</name>
<evidence type="ECO:0000256" key="2">
    <source>
        <dbReference type="ARBA" id="ARBA00022475"/>
    </source>
</evidence>
<reference evidence="7" key="1">
    <citation type="submission" date="2022-11" db="UniProtKB">
        <authorList>
            <consortium name="WormBaseParasite"/>
        </authorList>
    </citation>
    <scope>IDENTIFICATION</scope>
</reference>
<dbReference type="InterPro" id="IPR057093">
    <property type="entry name" value="H1_KCTD8_12_16"/>
</dbReference>
<evidence type="ECO:0000256" key="4">
    <source>
        <dbReference type="SAM" id="MobiDB-lite"/>
    </source>
</evidence>
<keyword evidence="3" id="KW-0472">Membrane</keyword>
<evidence type="ECO:0000256" key="3">
    <source>
        <dbReference type="ARBA" id="ARBA00023136"/>
    </source>
</evidence>
<feature type="region of interest" description="Disordered" evidence="4">
    <location>
        <begin position="38"/>
        <end position="142"/>
    </location>
</feature>
<evidence type="ECO:0000313" key="6">
    <source>
        <dbReference type="Proteomes" id="UP000887566"/>
    </source>
</evidence>
<evidence type="ECO:0000256" key="1">
    <source>
        <dbReference type="ARBA" id="ARBA00004236"/>
    </source>
</evidence>
<sequence length="232" mass="24087">MEQKEETIVKSAITRSKAKAGRLIAFGCTTRADSLPGRAVAAPDAPPTAIRVTAGVDDGGGGGYGRRNGAERNGTAQVRDEAAKATGDAAVRSSGGSIRRPARLISRRPAASRRKDARSGSRQIATRASLGNRESDSSSGRQTACDMLAENGFKLTGACASGASGLSSAGSGLPLMPGPGSGLTQDHMNPRSSGDYEEQRWAHYTEFVFYREANGSTTSTISASKSPYPYSP</sequence>
<dbReference type="WBParaSite" id="PSAMB.scaffold43size100268.g1218.t1">
    <property type="protein sequence ID" value="PSAMB.scaffold43size100268.g1218.t1"/>
    <property type="gene ID" value="PSAMB.scaffold43size100268.g1218"/>
</dbReference>
<protein>
    <recommendedName>
        <fullName evidence="5">KCTD8/12/16 H1 domain-containing protein</fullName>
    </recommendedName>
</protein>
<proteinExistence type="predicted"/>
<feature type="region of interest" description="Disordered" evidence="4">
    <location>
        <begin position="166"/>
        <end position="197"/>
    </location>
</feature>
<dbReference type="Pfam" id="PF23110">
    <property type="entry name" value="H1_KCTD8_12_16"/>
    <property type="match status" value="1"/>
</dbReference>
<keyword evidence="6" id="KW-1185">Reference proteome</keyword>
<evidence type="ECO:0000313" key="7">
    <source>
        <dbReference type="WBParaSite" id="PSAMB.scaffold43size100268.g1218.t1"/>
    </source>
</evidence>
<dbReference type="AlphaFoldDB" id="A0A914WNQ1"/>